<organism evidence="2 4">
    <name type="scientific">Didymodactylos carnosus</name>
    <dbReference type="NCBI Taxonomy" id="1234261"/>
    <lineage>
        <taxon>Eukaryota</taxon>
        <taxon>Metazoa</taxon>
        <taxon>Spiralia</taxon>
        <taxon>Gnathifera</taxon>
        <taxon>Rotifera</taxon>
        <taxon>Eurotatoria</taxon>
        <taxon>Bdelloidea</taxon>
        <taxon>Philodinida</taxon>
        <taxon>Philodinidae</taxon>
        <taxon>Didymodactylos</taxon>
    </lineage>
</organism>
<comment type="caution">
    <text evidence="2">The sequence shown here is derived from an EMBL/GenBank/DDBJ whole genome shotgun (WGS) entry which is preliminary data.</text>
</comment>
<gene>
    <name evidence="2" type="ORF">GPM918_LOCUS35912</name>
    <name evidence="3" type="ORF">SRO942_LOCUS36638</name>
</gene>
<evidence type="ECO:0000256" key="1">
    <source>
        <dbReference type="SAM" id="MobiDB-lite"/>
    </source>
</evidence>
<dbReference type="Proteomes" id="UP000663829">
    <property type="component" value="Unassembled WGS sequence"/>
</dbReference>
<keyword evidence="4" id="KW-1185">Reference proteome</keyword>
<reference evidence="2" key="1">
    <citation type="submission" date="2021-02" db="EMBL/GenBank/DDBJ databases">
        <authorList>
            <person name="Nowell W R."/>
        </authorList>
    </citation>
    <scope>NUCLEOTIDE SEQUENCE</scope>
</reference>
<feature type="compositionally biased region" description="Polar residues" evidence="1">
    <location>
        <begin position="1"/>
        <end position="11"/>
    </location>
</feature>
<dbReference type="AlphaFoldDB" id="A0A815S2W4"/>
<protein>
    <submittedName>
        <fullName evidence="2">Uncharacterized protein</fullName>
    </submittedName>
</protein>
<feature type="region of interest" description="Disordered" evidence="1">
    <location>
        <begin position="1"/>
        <end position="27"/>
    </location>
</feature>
<dbReference type="EMBL" id="CAJOBC010086708">
    <property type="protein sequence ID" value="CAF4347436.1"/>
    <property type="molecule type" value="Genomic_DNA"/>
</dbReference>
<evidence type="ECO:0000313" key="2">
    <source>
        <dbReference type="EMBL" id="CAF1482783.1"/>
    </source>
</evidence>
<dbReference type="OrthoDB" id="332250at2759"/>
<proteinExistence type="predicted"/>
<name>A0A815S2W4_9BILA</name>
<evidence type="ECO:0000313" key="4">
    <source>
        <dbReference type="Proteomes" id="UP000663829"/>
    </source>
</evidence>
<accession>A0A815S2W4</accession>
<feature type="non-terminal residue" evidence="2">
    <location>
        <position position="1"/>
    </location>
</feature>
<evidence type="ECO:0000313" key="3">
    <source>
        <dbReference type="EMBL" id="CAF4347436.1"/>
    </source>
</evidence>
<dbReference type="EMBL" id="CAJNOQ010021223">
    <property type="protein sequence ID" value="CAF1482783.1"/>
    <property type="molecule type" value="Genomic_DNA"/>
</dbReference>
<sequence>LKQTTSTNQNDGLPLDNDSLDNVMTQEDQSLDQQLAVLVQHRDDLLRTGVYTQQDTLIKELERRIQEVMKRKAKQ</sequence>
<dbReference type="Proteomes" id="UP000681722">
    <property type="component" value="Unassembled WGS sequence"/>
</dbReference>